<name>A0A381TYP4_9ZZZZ</name>
<dbReference type="AlphaFoldDB" id="A0A381TYP4"/>
<organism evidence="2">
    <name type="scientific">marine metagenome</name>
    <dbReference type="NCBI Taxonomy" id="408172"/>
    <lineage>
        <taxon>unclassified sequences</taxon>
        <taxon>metagenomes</taxon>
        <taxon>ecological metagenomes</taxon>
    </lineage>
</organism>
<evidence type="ECO:0000313" key="2">
    <source>
        <dbReference type="EMBL" id="SVA21120.1"/>
    </source>
</evidence>
<gene>
    <name evidence="2" type="ORF">METZ01_LOCUS73974</name>
</gene>
<evidence type="ECO:0000256" key="1">
    <source>
        <dbReference type="SAM" id="Phobius"/>
    </source>
</evidence>
<sequence length="446" mass="50445">MAQPSAGGLSLKIWVRDRILFLAVVIFFVGGAAYIGAGKFLDPQNEWLHPIKEFALLMSLVGVVSLGYELFLREMTFREYKDALEEIVNPDAVRLGIEGIYKNRSELGQSMSFESLFKKVDKELFIGGSSLLSIATSSAELLKKKVLSGINVRLLIMDPSSYVVEIITRQGKGKATFLNEIRTSLMLLQKVANEIDSESGYGSRGKLTVHTYDFIPSHSFICLDEGSVKGKIVADIGPYLGRTTPRPSMVVVNKKDGIYDYWRNMGELMWQESKPFNLTSEDLFGTQTKTFMFASGKDTEYYDKVTDSWQQASICKMDGNWRSIKGSQWVWIRESVTLEEAKTGTKNRFRLKLNLPSDCRGECIVRADLFLRSDYACHITINDVGLSQEYGGASYPEPFIIDVEKYFKSGENTIYFELLSFAKPEVSDPEDNLTGLIYRLHLEYRE</sequence>
<dbReference type="Gene3D" id="2.60.120.260">
    <property type="entry name" value="Galactose-binding domain-like"/>
    <property type="match status" value="1"/>
</dbReference>
<keyword evidence="1" id="KW-0812">Transmembrane</keyword>
<keyword evidence="1" id="KW-0472">Membrane</keyword>
<keyword evidence="1" id="KW-1133">Transmembrane helix</keyword>
<reference evidence="2" key="1">
    <citation type="submission" date="2018-05" db="EMBL/GenBank/DDBJ databases">
        <authorList>
            <person name="Lanie J.A."/>
            <person name="Ng W.-L."/>
            <person name="Kazmierczak K.M."/>
            <person name="Andrzejewski T.M."/>
            <person name="Davidsen T.M."/>
            <person name="Wayne K.J."/>
            <person name="Tettelin H."/>
            <person name="Glass J.I."/>
            <person name="Rusch D."/>
            <person name="Podicherti R."/>
            <person name="Tsui H.-C.T."/>
            <person name="Winkler M.E."/>
        </authorList>
    </citation>
    <scope>NUCLEOTIDE SEQUENCE</scope>
</reference>
<accession>A0A381TYP4</accession>
<feature type="transmembrane region" description="Helical" evidence="1">
    <location>
        <begin position="20"/>
        <end position="41"/>
    </location>
</feature>
<proteinExistence type="predicted"/>
<protein>
    <submittedName>
        <fullName evidence="2">Uncharacterized protein</fullName>
    </submittedName>
</protein>
<feature type="transmembrane region" description="Helical" evidence="1">
    <location>
        <begin position="53"/>
        <end position="71"/>
    </location>
</feature>
<dbReference type="EMBL" id="UINC01005406">
    <property type="protein sequence ID" value="SVA21120.1"/>
    <property type="molecule type" value="Genomic_DNA"/>
</dbReference>